<dbReference type="InterPro" id="IPR032466">
    <property type="entry name" value="Metal_Hydrolase"/>
</dbReference>
<comment type="caution">
    <text evidence="3">The sequence shown here is derived from an EMBL/GenBank/DDBJ whole genome shotgun (WGS) entry which is preliminary data.</text>
</comment>
<proteinExistence type="predicted"/>
<dbReference type="Gene3D" id="3.20.20.140">
    <property type="entry name" value="Metal-dependent hydrolases"/>
    <property type="match status" value="1"/>
</dbReference>
<dbReference type="OrthoDB" id="9815657at2"/>
<dbReference type="SUPFAM" id="SSF51338">
    <property type="entry name" value="Composite domain of metallo-dependent hydrolases"/>
    <property type="match status" value="1"/>
</dbReference>
<dbReference type="EMBL" id="VSKL01000002">
    <property type="protein sequence ID" value="TYB73734.1"/>
    <property type="molecule type" value="Genomic_DNA"/>
</dbReference>
<keyword evidence="1" id="KW-1133">Transmembrane helix</keyword>
<reference evidence="3 4" key="1">
    <citation type="submission" date="2019-08" db="EMBL/GenBank/DDBJ databases">
        <title>Genomes of Antarctic Bizionia species.</title>
        <authorList>
            <person name="Bowman J.P."/>
        </authorList>
    </citation>
    <scope>NUCLEOTIDE SEQUENCE [LARGE SCALE GENOMIC DNA]</scope>
    <source>
        <strain evidence="3 4">APA-1</strain>
    </source>
</reference>
<name>A0A5D0QZP9_9FLAO</name>
<dbReference type="GO" id="GO:0016810">
    <property type="term" value="F:hydrolase activity, acting on carbon-nitrogen (but not peptide) bonds"/>
    <property type="evidence" value="ECO:0007669"/>
    <property type="project" value="InterPro"/>
</dbReference>
<feature type="transmembrane region" description="Helical" evidence="1">
    <location>
        <begin position="9"/>
        <end position="27"/>
    </location>
</feature>
<keyword evidence="3" id="KW-0378">Hydrolase</keyword>
<dbReference type="SUPFAM" id="SSF51556">
    <property type="entry name" value="Metallo-dependent hydrolases"/>
    <property type="match status" value="1"/>
</dbReference>
<dbReference type="InterPro" id="IPR051781">
    <property type="entry name" value="Metallo-dep_Hydrolase"/>
</dbReference>
<organism evidence="3 4">
    <name type="scientific">Bizionia algoritergicola</name>
    <dbReference type="NCBI Taxonomy" id="291187"/>
    <lineage>
        <taxon>Bacteria</taxon>
        <taxon>Pseudomonadati</taxon>
        <taxon>Bacteroidota</taxon>
        <taxon>Flavobacteriia</taxon>
        <taxon>Flavobacteriales</taxon>
        <taxon>Flavobacteriaceae</taxon>
        <taxon>Bizionia</taxon>
    </lineage>
</organism>
<dbReference type="InterPro" id="IPR006680">
    <property type="entry name" value="Amidohydro-rel"/>
</dbReference>
<dbReference type="AlphaFoldDB" id="A0A5D0QZP9"/>
<dbReference type="Proteomes" id="UP000324358">
    <property type="component" value="Unassembled WGS sequence"/>
</dbReference>
<dbReference type="PANTHER" id="PTHR43135">
    <property type="entry name" value="ALPHA-D-RIBOSE 1-METHYLPHOSPHONATE 5-TRIPHOSPHATE DIPHOSPHATASE"/>
    <property type="match status" value="1"/>
</dbReference>
<evidence type="ECO:0000259" key="2">
    <source>
        <dbReference type="Pfam" id="PF01979"/>
    </source>
</evidence>
<evidence type="ECO:0000256" key="1">
    <source>
        <dbReference type="SAM" id="Phobius"/>
    </source>
</evidence>
<sequence>MKKTKLKKWIITILTVWVVGSIIYFIWADNELQKVLGKSTEVVDATSMVTELGTVQIKNVNILYEDCSRFIPNQDVVIKDGKILKISQHQDSIQSNEKTIDGTDKYLIPGLVDSHAHLKESKNDLLLYLVNGVTYIREMKGIPIHLEWKKSLNDNGIGPRMFVTSSSITSISGIGGYFHEWTRKSINYTNENDARKAISKISEQGYDAIKMYTQVNPEIFKATINIAKEYKIPVLGHIPEVDLETFYTSGQIEVAHIEELIKKNMEKFEKSISKNPEEYLQFLSSNANQIAKKINENNISVTSTIWLMESLPEQRFELKSKLKEVELKYANPKIIEGTSLHKLGWLPNENSYEYDGKNTPEAKELSLTFWETYVSAIHIMTKALVANNVTIMAGTDTNVSPMVAGFSLHNELESLSKSGLTNQQTLYSATVAPNEWMKSNSGKIKVGFNSDLVLLTKNPLKDIKNTKSIDHVFFNKYIIDNAQITAILKAIEDANNKNRNVEIEEYVN</sequence>
<dbReference type="PANTHER" id="PTHR43135:SF3">
    <property type="entry name" value="ALPHA-D-RIBOSE 1-METHYLPHOSPHONATE 5-TRIPHOSPHATE DIPHOSPHATASE"/>
    <property type="match status" value="1"/>
</dbReference>
<keyword evidence="1" id="KW-0472">Membrane</keyword>
<keyword evidence="1" id="KW-0812">Transmembrane</keyword>
<keyword evidence="4" id="KW-1185">Reference proteome</keyword>
<feature type="domain" description="Amidohydrolase-related" evidence="2">
    <location>
        <begin position="106"/>
        <end position="474"/>
    </location>
</feature>
<dbReference type="Gene3D" id="2.30.40.10">
    <property type="entry name" value="Urease, subunit C, domain 1"/>
    <property type="match status" value="2"/>
</dbReference>
<dbReference type="InterPro" id="IPR011059">
    <property type="entry name" value="Metal-dep_hydrolase_composite"/>
</dbReference>
<protein>
    <submittedName>
        <fullName evidence="3">Amidohydrolase family protein</fullName>
    </submittedName>
</protein>
<dbReference type="Pfam" id="PF01979">
    <property type="entry name" value="Amidohydro_1"/>
    <property type="match status" value="1"/>
</dbReference>
<dbReference type="RefSeq" id="WP_066256514.1">
    <property type="nucleotide sequence ID" value="NZ_VSKL01000002.1"/>
</dbReference>
<accession>A0A5D0QZP9</accession>
<evidence type="ECO:0000313" key="3">
    <source>
        <dbReference type="EMBL" id="TYB73734.1"/>
    </source>
</evidence>
<gene>
    <name evidence="3" type="ORF">ES675_08795</name>
</gene>
<evidence type="ECO:0000313" key="4">
    <source>
        <dbReference type="Proteomes" id="UP000324358"/>
    </source>
</evidence>